<dbReference type="Proteomes" id="UP000752013">
    <property type="component" value="Unassembled WGS sequence"/>
</dbReference>
<dbReference type="Pfam" id="PF23562">
    <property type="entry name" value="AMP-binding_C_3"/>
    <property type="match status" value="1"/>
</dbReference>
<dbReference type="SUPFAM" id="SSF56801">
    <property type="entry name" value="Acetyl-CoA synthetase-like"/>
    <property type="match status" value="1"/>
</dbReference>
<keyword evidence="1" id="KW-0547">Nucleotide-binding</keyword>
<organism evidence="4 5">
    <name type="scientific">Entomospira nematocerorum</name>
    <dbReference type="NCBI Taxonomy" id="2719987"/>
    <lineage>
        <taxon>Bacteria</taxon>
        <taxon>Pseudomonadati</taxon>
        <taxon>Spirochaetota</taxon>
        <taxon>Spirochaetia</taxon>
        <taxon>Spirochaetales</taxon>
        <taxon>Spirochaetaceae</taxon>
        <taxon>Entomospira</taxon>
    </lineage>
</organism>
<dbReference type="PANTHER" id="PTHR43272:SF33">
    <property type="entry name" value="AMP-BINDING DOMAIN-CONTAINING PROTEIN-RELATED"/>
    <property type="match status" value="1"/>
</dbReference>
<dbReference type="InterPro" id="IPR042099">
    <property type="entry name" value="ANL_N_sf"/>
</dbReference>
<evidence type="ECO:0000256" key="1">
    <source>
        <dbReference type="ARBA" id="ARBA00022741"/>
    </source>
</evidence>
<evidence type="ECO:0000313" key="4">
    <source>
        <dbReference type="EMBL" id="NIZ46511.1"/>
    </source>
</evidence>
<evidence type="ECO:0000313" key="5">
    <source>
        <dbReference type="Proteomes" id="UP000752013"/>
    </source>
</evidence>
<accession>A0A968GEX2</accession>
<dbReference type="PANTHER" id="PTHR43272">
    <property type="entry name" value="LONG-CHAIN-FATTY-ACID--COA LIGASE"/>
    <property type="match status" value="1"/>
</dbReference>
<evidence type="ECO:0000259" key="3">
    <source>
        <dbReference type="Pfam" id="PF00501"/>
    </source>
</evidence>
<feature type="domain" description="AMP-dependent synthetase/ligase" evidence="3">
    <location>
        <begin position="19"/>
        <end position="457"/>
    </location>
</feature>
<dbReference type="AlphaFoldDB" id="A0A968GEX2"/>
<name>A0A968GEX2_9SPIO</name>
<gene>
    <name evidence="4" type="ORF">HCT46_01020</name>
</gene>
<dbReference type="InterPro" id="IPR020845">
    <property type="entry name" value="AMP-binding_CS"/>
</dbReference>
<dbReference type="Gene3D" id="3.40.50.12780">
    <property type="entry name" value="N-terminal domain of ligase-like"/>
    <property type="match status" value="1"/>
</dbReference>
<dbReference type="Pfam" id="PF00501">
    <property type="entry name" value="AMP-binding"/>
    <property type="match status" value="1"/>
</dbReference>
<dbReference type="GO" id="GO:0016020">
    <property type="term" value="C:membrane"/>
    <property type="evidence" value="ECO:0007669"/>
    <property type="project" value="TreeGrafter"/>
</dbReference>
<dbReference type="PROSITE" id="PS00455">
    <property type="entry name" value="AMP_BINDING"/>
    <property type="match status" value="1"/>
</dbReference>
<proteinExistence type="predicted"/>
<sequence>MKKTLISLLQSAVDYSADAFFLYKKTAEGWKGYTFKQIQDKATAVSAFLRNTLGIQEHTKIAILAEGSPEWAITELGVLYNRCISVPLSLKLLIEEIQFRVEHSESEVIACSKMTISKVKDIAKETLNKIKILYIDDDRSIIESMISNKDIASENVFYLDDAMRIGSDLIKQSHYAQLQQKIALQIEEEDIATISYSSGTTGNPKGVMLTHKNYYINTRYPQDYHVFPDNKDFKLLMILPIDHAFAHTVGLYIGMREKAQLYFLDARGGPAGMIRAIPENLQEVQPYMLMVVPALAQNFMKKILQNIASQGKLTSALFHWTLRANIAYNGDLYHRSSLWTNLITYIPRTIGAKVIFPKIHKALPIKMLLGGGALVDRKLQEFFWGINLPFYLGYGMTEASPVISVTGSKDKSMKIGSVGRFFKDIEGKIIREDGTSCQPMEVGEIVIKSDTVMKGYYKNPEATAETVRNGWLHTGDRGYLDRDGFLFIAGREKALLISKEGEKYSPEEIEEAIQSTSQFVSQALLYCDHKPYTSALFVLNEEALKIRIKEMRERSLLKLIKSIDISDELKERFSKMKRSQIREAFDFSSISKQEKSIDIQQLLREIIEDAFSFRKDPTFKDSFPKVWVPNTFAIVPEAFEINSTMKVVRFKVLEQYKDIIEFMYTEDGSGPINAHNINVLTQIIQKLETDLEQEGH</sequence>
<evidence type="ECO:0000256" key="2">
    <source>
        <dbReference type="ARBA" id="ARBA00022840"/>
    </source>
</evidence>
<dbReference type="GO" id="GO:0005524">
    <property type="term" value="F:ATP binding"/>
    <property type="evidence" value="ECO:0007669"/>
    <property type="project" value="UniProtKB-KW"/>
</dbReference>
<dbReference type="EMBL" id="JAATLK010000001">
    <property type="protein sequence ID" value="NIZ46511.1"/>
    <property type="molecule type" value="Genomic_DNA"/>
</dbReference>
<dbReference type="InterPro" id="IPR000873">
    <property type="entry name" value="AMP-dep_synth/lig_dom"/>
</dbReference>
<keyword evidence="2" id="KW-0067">ATP-binding</keyword>
<dbReference type="GO" id="GO:0004467">
    <property type="term" value="F:long-chain fatty acid-CoA ligase activity"/>
    <property type="evidence" value="ECO:0007669"/>
    <property type="project" value="TreeGrafter"/>
</dbReference>
<protein>
    <submittedName>
        <fullName evidence="4">AMP-binding protein</fullName>
    </submittedName>
</protein>
<reference evidence="4" key="1">
    <citation type="submission" date="2020-03" db="EMBL/GenBank/DDBJ databases">
        <title>Spirochaetal bacteria isolated from arthropods constitute a novel genus Entomospira genus novum within the order Spirochaetales.</title>
        <authorList>
            <person name="Grana-Miraglia L."/>
            <person name="Sikutova S."/>
            <person name="Fingerle V."/>
            <person name="Sing A."/>
            <person name="Castillo-Ramirez S."/>
            <person name="Margos G."/>
            <person name="Rudolf I."/>
        </authorList>
    </citation>
    <scope>NUCLEOTIDE SEQUENCE</scope>
    <source>
        <strain evidence="4">BR208</strain>
    </source>
</reference>
<dbReference type="RefSeq" id="WP_167702969.1">
    <property type="nucleotide sequence ID" value="NZ_CP118168.1"/>
</dbReference>
<keyword evidence="5" id="KW-1185">Reference proteome</keyword>
<comment type="caution">
    <text evidence="4">The sequence shown here is derived from an EMBL/GenBank/DDBJ whole genome shotgun (WGS) entry which is preliminary data.</text>
</comment>